<keyword evidence="3" id="KW-1185">Reference proteome</keyword>
<gene>
    <name evidence="2" type="ORF">WA026_023012</name>
</gene>
<comment type="caution">
    <text evidence="2">The sequence shown here is derived from an EMBL/GenBank/DDBJ whole genome shotgun (WGS) entry which is preliminary data.</text>
</comment>
<feature type="region of interest" description="Disordered" evidence="1">
    <location>
        <begin position="1"/>
        <end position="20"/>
    </location>
</feature>
<dbReference type="AlphaFoldDB" id="A0AAW1VJE8"/>
<accession>A0AAW1VJE8</accession>
<evidence type="ECO:0000256" key="1">
    <source>
        <dbReference type="SAM" id="MobiDB-lite"/>
    </source>
</evidence>
<sequence>MIPITTREQSRKKEGRSPEIKITTECGCPVQNNCQRARGENKEGRSPESKTTAECNNQNNARTKERGKLPHWKYQAQIFP</sequence>
<dbReference type="Proteomes" id="UP001431783">
    <property type="component" value="Unassembled WGS sequence"/>
</dbReference>
<dbReference type="EMBL" id="JARQZJ010000142">
    <property type="protein sequence ID" value="KAK9892955.1"/>
    <property type="molecule type" value="Genomic_DNA"/>
</dbReference>
<feature type="compositionally biased region" description="Basic and acidic residues" evidence="1">
    <location>
        <begin position="37"/>
        <end position="48"/>
    </location>
</feature>
<proteinExistence type="predicted"/>
<reference evidence="2 3" key="1">
    <citation type="submission" date="2023-03" db="EMBL/GenBank/DDBJ databases">
        <title>Genome insight into feeding habits of ladybird beetles.</title>
        <authorList>
            <person name="Li H.-S."/>
            <person name="Huang Y.-H."/>
            <person name="Pang H."/>
        </authorList>
    </citation>
    <scope>NUCLEOTIDE SEQUENCE [LARGE SCALE GENOMIC DNA]</scope>
    <source>
        <strain evidence="2">SYSU_2023b</strain>
        <tissue evidence="2">Whole body</tissue>
    </source>
</reference>
<organism evidence="2 3">
    <name type="scientific">Henosepilachna vigintioctopunctata</name>
    <dbReference type="NCBI Taxonomy" id="420089"/>
    <lineage>
        <taxon>Eukaryota</taxon>
        <taxon>Metazoa</taxon>
        <taxon>Ecdysozoa</taxon>
        <taxon>Arthropoda</taxon>
        <taxon>Hexapoda</taxon>
        <taxon>Insecta</taxon>
        <taxon>Pterygota</taxon>
        <taxon>Neoptera</taxon>
        <taxon>Endopterygota</taxon>
        <taxon>Coleoptera</taxon>
        <taxon>Polyphaga</taxon>
        <taxon>Cucujiformia</taxon>
        <taxon>Coccinelloidea</taxon>
        <taxon>Coccinellidae</taxon>
        <taxon>Epilachninae</taxon>
        <taxon>Epilachnini</taxon>
        <taxon>Henosepilachna</taxon>
    </lineage>
</organism>
<evidence type="ECO:0000313" key="3">
    <source>
        <dbReference type="Proteomes" id="UP001431783"/>
    </source>
</evidence>
<feature type="region of interest" description="Disordered" evidence="1">
    <location>
        <begin position="33"/>
        <end position="69"/>
    </location>
</feature>
<feature type="compositionally biased region" description="Basic and acidic residues" evidence="1">
    <location>
        <begin position="8"/>
        <end position="19"/>
    </location>
</feature>
<name>A0AAW1VJE8_9CUCU</name>
<feature type="compositionally biased region" description="Polar residues" evidence="1">
    <location>
        <begin position="49"/>
        <end position="61"/>
    </location>
</feature>
<protein>
    <submittedName>
        <fullName evidence="2">Uncharacterized protein</fullName>
    </submittedName>
</protein>
<evidence type="ECO:0000313" key="2">
    <source>
        <dbReference type="EMBL" id="KAK9892955.1"/>
    </source>
</evidence>